<dbReference type="Proteomes" id="UP000050898">
    <property type="component" value="Unassembled WGS sequence"/>
</dbReference>
<protein>
    <recommendedName>
        <fullName evidence="4">Solute-binding protein family 3/N-terminal domain-containing protein</fullName>
    </recommendedName>
</protein>
<feature type="transmembrane region" description="Helical" evidence="1">
    <location>
        <begin position="7"/>
        <end position="29"/>
    </location>
</feature>
<evidence type="ECO:0000313" key="3">
    <source>
        <dbReference type="Proteomes" id="UP000050898"/>
    </source>
</evidence>
<name>A0A0R2E111_9LACO</name>
<dbReference type="EMBL" id="AYYH01000016">
    <property type="protein sequence ID" value="KRN09935.1"/>
    <property type="molecule type" value="Genomic_DNA"/>
</dbReference>
<evidence type="ECO:0008006" key="4">
    <source>
        <dbReference type="Google" id="ProtNLM"/>
    </source>
</evidence>
<dbReference type="PATRIC" id="fig|1046596.6.peg.603"/>
<dbReference type="Gene3D" id="3.40.190.10">
    <property type="entry name" value="Periplasmic binding protein-like II"/>
    <property type="match status" value="2"/>
</dbReference>
<comment type="caution">
    <text evidence="2">The sequence shown here is derived from an EMBL/GenBank/DDBJ whole genome shotgun (WGS) entry which is preliminary data.</text>
</comment>
<keyword evidence="1" id="KW-1133">Transmembrane helix</keyword>
<accession>A0A0R2E111</accession>
<feature type="transmembrane region" description="Helical" evidence="1">
    <location>
        <begin position="77"/>
        <end position="98"/>
    </location>
</feature>
<evidence type="ECO:0000313" key="2">
    <source>
        <dbReference type="EMBL" id="KRN09935.1"/>
    </source>
</evidence>
<sequence>MSRTFQNLYLIFCQFLILTDKIYSFFPWLLIKFPIILHSLSSFILIFCTKLVLSLYNNIYQHHKGVTFFIMNKKTSIFRITIGLFVCLFFLLFLGLHFHTTQNSTQEKLTVAIVKDSTENKKISTFNKKIASAIGKKLKKKVILKTVTATTAIQNKQKYSVIIGLHEKAMNKQEIKHSLVYLYIPNELVSLKDKGLSNLSATTKKISIVKNIDYPQSLVLSDIKLHFERESSAADAINSVMTKRTRAAIVSALDYTALTSKNIDYLENLKTNQSTPPVSAQAYYLYVNKDTSAKKAFTSFQGSQALARLSFNILGQDYTKQ</sequence>
<organism evidence="2 3">
    <name type="scientific">Liquorilactobacillus mali KCTC 3596 = DSM 20444</name>
    <dbReference type="NCBI Taxonomy" id="1046596"/>
    <lineage>
        <taxon>Bacteria</taxon>
        <taxon>Bacillati</taxon>
        <taxon>Bacillota</taxon>
        <taxon>Bacilli</taxon>
        <taxon>Lactobacillales</taxon>
        <taxon>Lactobacillaceae</taxon>
        <taxon>Liquorilactobacillus</taxon>
    </lineage>
</organism>
<keyword evidence="3" id="KW-1185">Reference proteome</keyword>
<dbReference type="SUPFAM" id="SSF53850">
    <property type="entry name" value="Periplasmic binding protein-like II"/>
    <property type="match status" value="1"/>
</dbReference>
<proteinExistence type="predicted"/>
<gene>
    <name evidence="2" type="ORF">FD00_GL000562</name>
</gene>
<feature type="transmembrane region" description="Helical" evidence="1">
    <location>
        <begin position="35"/>
        <end position="56"/>
    </location>
</feature>
<keyword evidence="1" id="KW-0812">Transmembrane</keyword>
<keyword evidence="1" id="KW-0472">Membrane</keyword>
<dbReference type="AlphaFoldDB" id="A0A0R2E111"/>
<reference evidence="2 3" key="1">
    <citation type="journal article" date="2015" name="Genome Announc.">
        <title>Expanding the biotechnology potential of lactobacilli through comparative genomics of 213 strains and associated genera.</title>
        <authorList>
            <person name="Sun Z."/>
            <person name="Harris H.M."/>
            <person name="McCann A."/>
            <person name="Guo C."/>
            <person name="Argimon S."/>
            <person name="Zhang W."/>
            <person name="Yang X."/>
            <person name="Jeffery I.B."/>
            <person name="Cooney J.C."/>
            <person name="Kagawa T.F."/>
            <person name="Liu W."/>
            <person name="Song Y."/>
            <person name="Salvetti E."/>
            <person name="Wrobel A."/>
            <person name="Rasinkangas P."/>
            <person name="Parkhill J."/>
            <person name="Rea M.C."/>
            <person name="O'Sullivan O."/>
            <person name="Ritari J."/>
            <person name="Douillard F.P."/>
            <person name="Paul Ross R."/>
            <person name="Yang R."/>
            <person name="Briner A.E."/>
            <person name="Felis G.E."/>
            <person name="de Vos W.M."/>
            <person name="Barrangou R."/>
            <person name="Klaenhammer T.R."/>
            <person name="Caufield P.W."/>
            <person name="Cui Y."/>
            <person name="Zhang H."/>
            <person name="O'Toole P.W."/>
        </authorList>
    </citation>
    <scope>NUCLEOTIDE SEQUENCE [LARGE SCALE GENOMIC DNA]</scope>
    <source>
        <strain evidence="2 3">DSM 20444</strain>
    </source>
</reference>
<evidence type="ECO:0000256" key="1">
    <source>
        <dbReference type="SAM" id="Phobius"/>
    </source>
</evidence>